<comment type="caution">
    <text evidence="2">The sequence shown here is derived from an EMBL/GenBank/DDBJ whole genome shotgun (WGS) entry which is preliminary data.</text>
</comment>
<feature type="domain" description="ThuA-like" evidence="1">
    <location>
        <begin position="23"/>
        <end position="230"/>
    </location>
</feature>
<dbReference type="SUPFAM" id="SSF52317">
    <property type="entry name" value="Class I glutamine amidotransferase-like"/>
    <property type="match status" value="1"/>
</dbReference>
<dbReference type="AlphaFoldDB" id="A0A420FPI7"/>
<evidence type="ECO:0000259" key="1">
    <source>
        <dbReference type="Pfam" id="PF06283"/>
    </source>
</evidence>
<sequence>MNRIFIFLFLLLGISAAVQAQRQVLIFSKTKGFRHGSIEKGAQVLKQLLDKEKIKSDHSEDAALFTDQGLKKYDAVIFLSTTGDILDNAQQEAFVRYIQSGKGFVGIHAATDTEFDWPWYNGLVGAYFASHPAVQKAKIDVLDRKHPATKHLDPIWWHKDEWYNFKDVKDGLHVLMNLDEKSYQGGKMGDQHPISWTQSYDGGKVFYTGLGHTDESYDEPEFQKHLIGGILSVLPKKK</sequence>
<keyword evidence="3" id="KW-1185">Reference proteome</keyword>
<dbReference type="InterPro" id="IPR029010">
    <property type="entry name" value="ThuA-like"/>
</dbReference>
<dbReference type="EMBL" id="MCAQ01000023">
    <property type="protein sequence ID" value="RKF34845.1"/>
    <property type="molecule type" value="Genomic_DNA"/>
</dbReference>
<dbReference type="InterPro" id="IPR029062">
    <property type="entry name" value="Class_I_gatase-like"/>
</dbReference>
<evidence type="ECO:0000313" key="2">
    <source>
        <dbReference type="EMBL" id="RKF34845.1"/>
    </source>
</evidence>
<evidence type="ECO:0000313" key="3">
    <source>
        <dbReference type="Proteomes" id="UP000286402"/>
    </source>
</evidence>
<dbReference type="Gene3D" id="3.40.50.880">
    <property type="match status" value="1"/>
</dbReference>
<gene>
    <name evidence="2" type="ORF">BCY89_07740</name>
</gene>
<accession>A0A420FPI7</accession>
<name>A0A420FPI7_9SPHI</name>
<dbReference type="PANTHER" id="PTHR40469">
    <property type="entry name" value="SECRETED GLYCOSYL HYDROLASE"/>
    <property type="match status" value="1"/>
</dbReference>
<reference evidence="2 3" key="1">
    <citation type="submission" date="2016-07" db="EMBL/GenBank/DDBJ databases">
        <title>Genome analysis of Sphingobacterium siyangense T12B17.</title>
        <authorList>
            <person name="Xu D."/>
            <person name="Su Y."/>
            <person name="Zheng S."/>
        </authorList>
    </citation>
    <scope>NUCLEOTIDE SEQUENCE [LARGE SCALE GENOMIC DNA]</scope>
    <source>
        <strain evidence="2 3">T12B17</strain>
    </source>
</reference>
<organism evidence="2 3">
    <name type="scientific">Sphingobacterium siyangense</name>
    <dbReference type="NCBI Taxonomy" id="459529"/>
    <lineage>
        <taxon>Bacteria</taxon>
        <taxon>Pseudomonadati</taxon>
        <taxon>Bacteroidota</taxon>
        <taxon>Sphingobacteriia</taxon>
        <taxon>Sphingobacteriales</taxon>
        <taxon>Sphingobacteriaceae</taxon>
        <taxon>Sphingobacterium</taxon>
    </lineage>
</organism>
<proteinExistence type="predicted"/>
<protein>
    <submittedName>
        <fullName evidence="2">Crp/Fnr family transcriptional regulator</fullName>
    </submittedName>
</protein>
<dbReference type="Proteomes" id="UP000286402">
    <property type="component" value="Unassembled WGS sequence"/>
</dbReference>
<dbReference type="PANTHER" id="PTHR40469:SF2">
    <property type="entry name" value="GALACTOSE-BINDING DOMAIN-LIKE SUPERFAMILY PROTEIN"/>
    <property type="match status" value="1"/>
</dbReference>
<dbReference type="RefSeq" id="WP_120334631.1">
    <property type="nucleotide sequence ID" value="NZ_CP070350.1"/>
</dbReference>
<dbReference type="Pfam" id="PF06283">
    <property type="entry name" value="ThuA"/>
    <property type="match status" value="1"/>
</dbReference>